<feature type="compositionally biased region" description="Basic and acidic residues" evidence="5">
    <location>
        <begin position="149"/>
        <end position="165"/>
    </location>
</feature>
<comment type="similarity">
    <text evidence="2">Belongs to the ripply family.</text>
</comment>
<dbReference type="STRING" id="9627.ENSVVUP00000013154"/>
<organism evidence="6 7">
    <name type="scientific">Vulpes vulpes</name>
    <name type="common">Red fox</name>
    <dbReference type="NCBI Taxonomy" id="9627"/>
    <lineage>
        <taxon>Eukaryota</taxon>
        <taxon>Metazoa</taxon>
        <taxon>Chordata</taxon>
        <taxon>Craniata</taxon>
        <taxon>Vertebrata</taxon>
        <taxon>Euteleostomi</taxon>
        <taxon>Mammalia</taxon>
        <taxon>Eutheria</taxon>
        <taxon>Laurasiatheria</taxon>
        <taxon>Carnivora</taxon>
        <taxon>Caniformia</taxon>
        <taxon>Canidae</taxon>
        <taxon>Vulpes</taxon>
    </lineage>
</organism>
<evidence type="ECO:0000256" key="3">
    <source>
        <dbReference type="ARBA" id="ARBA00022473"/>
    </source>
</evidence>
<dbReference type="Pfam" id="PF14998">
    <property type="entry name" value="Ripply"/>
    <property type="match status" value="1"/>
</dbReference>
<proteinExistence type="inferred from homology"/>
<dbReference type="GO" id="GO:0009880">
    <property type="term" value="P:embryonic pattern specification"/>
    <property type="evidence" value="ECO:0007669"/>
    <property type="project" value="TreeGrafter"/>
</dbReference>
<evidence type="ECO:0000313" key="7">
    <source>
        <dbReference type="RefSeq" id="XP_025870691.1"/>
    </source>
</evidence>
<keyword evidence="6" id="KW-1185">Reference proteome</keyword>
<comment type="subcellular location">
    <subcellularLocation>
        <location evidence="1">Nucleus</location>
    </subcellularLocation>
</comment>
<keyword evidence="3" id="KW-0217">Developmental protein</keyword>
<reference evidence="7" key="2">
    <citation type="submission" date="2025-08" db="UniProtKB">
        <authorList>
            <consortium name="RefSeq"/>
        </authorList>
    </citation>
    <scope>IDENTIFICATION</scope>
    <source>
        <tissue evidence="7">Cell line</tissue>
    </source>
</reference>
<reference key="1">
    <citation type="submission" date="2019-01" db="UniProtKB">
        <authorList>
            <consortium name="RefSeq"/>
        </authorList>
    </citation>
    <scope>IDENTIFICATION</scope>
</reference>
<feature type="region of interest" description="Disordered" evidence="5">
    <location>
        <begin position="132"/>
        <end position="187"/>
    </location>
</feature>
<evidence type="ECO:0000256" key="5">
    <source>
        <dbReference type="SAM" id="MobiDB-lite"/>
    </source>
</evidence>
<dbReference type="KEGG" id="vvp:112932047"/>
<name>A0A3Q7TZD0_VULVU</name>
<dbReference type="CTD" id="92129"/>
<evidence type="ECO:0000313" key="6">
    <source>
        <dbReference type="Proteomes" id="UP001652641"/>
    </source>
</evidence>
<accession>A0A3Q7TZD0</accession>
<evidence type="ECO:0000256" key="4">
    <source>
        <dbReference type="ARBA" id="ARBA00023242"/>
    </source>
</evidence>
<dbReference type="GO" id="GO:0000122">
    <property type="term" value="P:negative regulation of transcription by RNA polymerase II"/>
    <property type="evidence" value="ECO:0007669"/>
    <property type="project" value="TreeGrafter"/>
</dbReference>
<dbReference type="GO" id="GO:0005634">
    <property type="term" value="C:nucleus"/>
    <property type="evidence" value="ECO:0007669"/>
    <property type="project" value="UniProtKB-SubCell"/>
</dbReference>
<evidence type="ECO:0000256" key="2">
    <source>
        <dbReference type="ARBA" id="ARBA00006944"/>
    </source>
</evidence>
<keyword evidence="4" id="KW-0539">Nucleus</keyword>
<dbReference type="PANTHER" id="PTHR16770">
    <property type="entry name" value="PROTEIN RIPPLY-LIKE"/>
    <property type="match status" value="1"/>
</dbReference>
<dbReference type="OMA" id="NSEFHHP"/>
<dbReference type="PANTHER" id="PTHR16770:SF5">
    <property type="entry name" value="PROTEIN RIPPLY1"/>
    <property type="match status" value="1"/>
</dbReference>
<dbReference type="GeneID" id="112932047"/>
<sequence>MQEVLRNKSPYDLSGLDPLRMDPSIPSAASPGLLSPPLLVSSGQQVGGSDRGACLWRPWLSSARDLPQWWGKKGVEAATGGATGAKVIKAASEFHHPVRLFWPKSRSFDYLYSDGEILLQNFPIQATINLYEDSDDEEEEEEEEEEREEEKKLETDERGLGEHVRGPGSAPPRAIAHPPSPLVTGPN</sequence>
<dbReference type="Proteomes" id="UP001652641">
    <property type="component" value="Chromosome X"/>
</dbReference>
<protein>
    <submittedName>
        <fullName evidence="7">Protein ripply1 isoform X1</fullName>
    </submittedName>
</protein>
<evidence type="ECO:0000256" key="1">
    <source>
        <dbReference type="ARBA" id="ARBA00004123"/>
    </source>
</evidence>
<feature type="compositionally biased region" description="Acidic residues" evidence="5">
    <location>
        <begin position="132"/>
        <end position="148"/>
    </location>
</feature>
<dbReference type="RefSeq" id="XP_025870691.1">
    <property type="nucleotide sequence ID" value="XM_026014906.2"/>
</dbReference>
<dbReference type="AlphaFoldDB" id="A0A3Q7TZD0"/>
<dbReference type="InterPro" id="IPR028127">
    <property type="entry name" value="Ripply_fam"/>
</dbReference>
<gene>
    <name evidence="7" type="primary">RIPPLY1</name>
</gene>